<name>A0ABT4LID5_9PROT</name>
<evidence type="ECO:0000313" key="6">
    <source>
        <dbReference type="Proteomes" id="UP001069802"/>
    </source>
</evidence>
<dbReference type="PIRSF" id="PIRSF000103">
    <property type="entry name" value="HIBADH"/>
    <property type="match status" value="1"/>
</dbReference>
<dbReference type="Gene3D" id="3.40.50.720">
    <property type="entry name" value="NAD(P)-binding Rossmann-like Domain"/>
    <property type="match status" value="1"/>
</dbReference>
<dbReference type="RefSeq" id="WP_269421959.1">
    <property type="nucleotide sequence ID" value="NZ_JAPWGY010000001.1"/>
</dbReference>
<dbReference type="EMBL" id="JAPWGY010000001">
    <property type="protein sequence ID" value="MCZ4279762.1"/>
    <property type="molecule type" value="Genomic_DNA"/>
</dbReference>
<evidence type="ECO:0000259" key="3">
    <source>
        <dbReference type="Pfam" id="PF03446"/>
    </source>
</evidence>
<keyword evidence="6" id="KW-1185">Reference proteome</keyword>
<dbReference type="InterPro" id="IPR029154">
    <property type="entry name" value="HIBADH-like_NADP-bd"/>
</dbReference>
<evidence type="ECO:0000259" key="4">
    <source>
        <dbReference type="Pfam" id="PF14833"/>
    </source>
</evidence>
<reference evidence="5" key="1">
    <citation type="submission" date="2022-12" db="EMBL/GenBank/DDBJ databases">
        <title>Bacterial isolates from different developmental stages of Nematostella vectensis.</title>
        <authorList>
            <person name="Fraune S."/>
        </authorList>
    </citation>
    <scope>NUCLEOTIDE SEQUENCE</scope>
    <source>
        <strain evidence="5">G21630-S1</strain>
    </source>
</reference>
<dbReference type="Gene3D" id="1.10.1040.10">
    <property type="entry name" value="N-(1-d-carboxylethyl)-l-norvaline Dehydrogenase, domain 2"/>
    <property type="match status" value="1"/>
</dbReference>
<evidence type="ECO:0000256" key="1">
    <source>
        <dbReference type="ARBA" id="ARBA00023002"/>
    </source>
</evidence>
<dbReference type="Proteomes" id="UP001069802">
    <property type="component" value="Unassembled WGS sequence"/>
</dbReference>
<keyword evidence="1" id="KW-0560">Oxidoreductase</keyword>
<dbReference type="InterPro" id="IPR008927">
    <property type="entry name" value="6-PGluconate_DH-like_C_sf"/>
</dbReference>
<feature type="domain" description="6-phosphogluconate dehydrogenase NADP-binding" evidence="3">
    <location>
        <begin position="29"/>
        <end position="188"/>
    </location>
</feature>
<sequence>MFSKGISAHSIRKHLSFFSPLRNNSMAVIAFLGTGLMGSGMAGCLLRAGHEVRVYNRTAAKVAALSQPGGILEGAEVASSPAEAVRGAEVIFSMLGDDEASRAIWSGPRGVLAGKFQPGALAIECSTLSHDWVLELADLAAKAGLDYLDCPVTGLPMAAASGNLVLFLGGSKATIDRALPLLEVLSTDQIHFGETGSGTAYKLIVNLMGSIQIAAAAEGLVTAERAGLDLDLVAMALASGGCGSPQVARNAALMVRGEHDKDVLFSTRWRLKDTDYGLRFASKMGLEQPLGAGAAQAFTAAKDDGYSDLAESSVIESLRKTLPKK</sequence>
<dbReference type="Pfam" id="PF14833">
    <property type="entry name" value="NAD_binding_11"/>
    <property type="match status" value="1"/>
</dbReference>
<comment type="caution">
    <text evidence="5">The sequence shown here is derived from an EMBL/GenBank/DDBJ whole genome shotgun (WGS) entry which is preliminary data.</text>
</comment>
<dbReference type="PANTHER" id="PTHR43060">
    <property type="entry name" value="3-HYDROXYISOBUTYRATE DEHYDROGENASE-LIKE 1, MITOCHONDRIAL-RELATED"/>
    <property type="match status" value="1"/>
</dbReference>
<gene>
    <name evidence="5" type="ORF">O4H49_03160</name>
</gene>
<dbReference type="InterPro" id="IPR006115">
    <property type="entry name" value="6PGDH_NADP-bd"/>
</dbReference>
<evidence type="ECO:0000313" key="5">
    <source>
        <dbReference type="EMBL" id="MCZ4279762.1"/>
    </source>
</evidence>
<feature type="domain" description="3-hydroxyisobutyrate dehydrogenase-like NAD-binding" evidence="4">
    <location>
        <begin position="196"/>
        <end position="316"/>
    </location>
</feature>
<accession>A0ABT4LID5</accession>
<dbReference type="SUPFAM" id="SSF48179">
    <property type="entry name" value="6-phosphogluconate dehydrogenase C-terminal domain-like"/>
    <property type="match status" value="1"/>
</dbReference>
<keyword evidence="2" id="KW-0520">NAD</keyword>
<evidence type="ECO:0000256" key="2">
    <source>
        <dbReference type="ARBA" id="ARBA00023027"/>
    </source>
</evidence>
<dbReference type="Pfam" id="PF03446">
    <property type="entry name" value="NAD_binding_2"/>
    <property type="match status" value="1"/>
</dbReference>
<dbReference type="SUPFAM" id="SSF51735">
    <property type="entry name" value="NAD(P)-binding Rossmann-fold domains"/>
    <property type="match status" value="1"/>
</dbReference>
<organism evidence="5 6">
    <name type="scientific">Kiloniella laminariae</name>
    <dbReference type="NCBI Taxonomy" id="454162"/>
    <lineage>
        <taxon>Bacteria</taxon>
        <taxon>Pseudomonadati</taxon>
        <taxon>Pseudomonadota</taxon>
        <taxon>Alphaproteobacteria</taxon>
        <taxon>Rhodospirillales</taxon>
        <taxon>Kiloniellaceae</taxon>
        <taxon>Kiloniella</taxon>
    </lineage>
</organism>
<dbReference type="InterPro" id="IPR036291">
    <property type="entry name" value="NAD(P)-bd_dom_sf"/>
</dbReference>
<dbReference type="InterPro" id="IPR013328">
    <property type="entry name" value="6PGD_dom2"/>
</dbReference>
<dbReference type="InterPro" id="IPR015815">
    <property type="entry name" value="HIBADH-related"/>
</dbReference>
<protein>
    <submittedName>
        <fullName evidence="5">NAD(P)-dependent oxidoreductase</fullName>
    </submittedName>
</protein>
<proteinExistence type="predicted"/>
<dbReference type="PANTHER" id="PTHR43060:SF15">
    <property type="entry name" value="3-HYDROXYISOBUTYRATE DEHYDROGENASE-LIKE 1, MITOCHONDRIAL-RELATED"/>
    <property type="match status" value="1"/>
</dbReference>